<keyword evidence="3" id="KW-0597">Phosphoprotein</keyword>
<dbReference type="Gene3D" id="2.40.240.130">
    <property type="match status" value="1"/>
</dbReference>
<dbReference type="SMART" id="SM00021">
    <property type="entry name" value="DAX"/>
    <property type="match status" value="1"/>
</dbReference>
<dbReference type="Pfam" id="PF00615">
    <property type="entry name" value="RGS"/>
    <property type="match status" value="1"/>
</dbReference>
<feature type="region of interest" description="Disordered" evidence="8">
    <location>
        <begin position="586"/>
        <end position="679"/>
    </location>
</feature>
<dbReference type="InterPro" id="IPR029071">
    <property type="entry name" value="Ubiquitin-like_domsf"/>
</dbReference>
<keyword evidence="6" id="KW-0832">Ubl conjugation</keyword>
<feature type="compositionally biased region" description="Polar residues" evidence="8">
    <location>
        <begin position="27"/>
        <end position="43"/>
    </location>
</feature>
<dbReference type="InterPro" id="IPR016137">
    <property type="entry name" value="RGS"/>
</dbReference>
<dbReference type="PROSITE" id="PS50132">
    <property type="entry name" value="RGS"/>
    <property type="match status" value="1"/>
</dbReference>
<evidence type="ECO:0000256" key="5">
    <source>
        <dbReference type="ARBA" id="ARBA00022765"/>
    </source>
</evidence>
<dbReference type="GO" id="GO:0008013">
    <property type="term" value="F:beta-catenin binding"/>
    <property type="evidence" value="ECO:0007669"/>
    <property type="project" value="TreeGrafter"/>
</dbReference>
<dbReference type="GO" id="GO:0031625">
    <property type="term" value="F:ubiquitin protein ligase binding"/>
    <property type="evidence" value="ECO:0007669"/>
    <property type="project" value="TreeGrafter"/>
</dbReference>
<dbReference type="GO" id="GO:0005886">
    <property type="term" value="C:plasma membrane"/>
    <property type="evidence" value="ECO:0007669"/>
    <property type="project" value="TreeGrafter"/>
</dbReference>
<feature type="domain" description="RGS" evidence="9">
    <location>
        <begin position="104"/>
        <end position="223"/>
    </location>
</feature>
<dbReference type="Gene3D" id="1.10.196.10">
    <property type="match status" value="1"/>
</dbReference>
<dbReference type="PANTHER" id="PTHR46102:SF2">
    <property type="entry name" value="AXIN"/>
    <property type="match status" value="1"/>
</dbReference>
<evidence type="ECO:0000256" key="3">
    <source>
        <dbReference type="ARBA" id="ARBA00022553"/>
    </source>
</evidence>
<dbReference type="Pfam" id="PF00778">
    <property type="entry name" value="DIX"/>
    <property type="match status" value="1"/>
</dbReference>
<feature type="compositionally biased region" description="Basic and acidic residues" evidence="8">
    <location>
        <begin position="596"/>
        <end position="605"/>
    </location>
</feature>
<sequence>MSTVENPKHTFNENCPRPPIPGEETEVTGSHSPTAYSSWSSKYNKGGGSPILTPRRSSLAYSTSGIQDAGAPLGFEPEGSCNSAFMEVGGGSHSPPPYLRWARNLHSLLEDPDGVELFRRYLEQEGQPHADTLDFWFACEGLKKQQDPDKINQLVKVIYRRFFLKTQLAIPDELRKEVNRHIKEGKDLLAGNVFDGVQAEVENLINETTYPNFLKSDMYLQHVQVMQNGELSLVSTSSSSSSSSSGSSSGGGRDLSHGGPPLPTLYEDIEFVAEMGNSGCSKLPVIGHDVLPLTRDMLIATQKKRASELRPKPEAYVRMCLQHAHFHFALTPHPHMAYSSYNPVSRQDSELQSLSSEARTESDNMSLKDSSVDGMSVSHSHCTNKKQYQHDSKRMKESARMNRDPYMHHTMIPRTQRIQKEQVHPMKPDQFAAILIEKLEWIRREQEAQEKLDRKLQEGELVAGMEDVSLTEAMAAPFTDDIREKLLVEDDSDQAILDQHVLRVWSDLTPSRSPGLTSPRPKSPEGRRRILPGTAINLNKASTTGALLPGAAIPSHSSSVPHPYQTHSRPAYYPRHMRKEKDVFSTFSSDSGNVHDFPEGPEQKHHGGSGHMPKSKSMSDYQDAQKQDAYLPKPGHDFRIRQSKDSNRKSSSKETLTDLTDSGVSVVSDSTPIMHPSAQCKDNSRVLSWLKESDKQVSSVLHSHSEREGAKHRIRRNDPSATSPVAIRHNRKSAAVFATSRSGSLERGSNGGAWGPAQPFVADPSMPPLPLPHTATQLEEARRRLLEEDGRPKTVRQRFGASSSKTAGAMMHVSMDAALSGQSTLRKSLRGGRNLMLGGAIYMEGPEFTTVVFSFCDEQFPYRTKIPGRAITLRQFKEYLPKKGSYRYFFKTECDDLDMKVIQEEITDDNEVLPLWEGKIMAQVKPVE</sequence>
<dbReference type="InterPro" id="IPR036305">
    <property type="entry name" value="RGS_sf"/>
</dbReference>
<dbReference type="SUPFAM" id="SSF48097">
    <property type="entry name" value="Regulator of G-protein signaling, RGS"/>
    <property type="match status" value="1"/>
</dbReference>
<feature type="domain" description="DIX" evidence="10">
    <location>
        <begin position="846"/>
        <end position="928"/>
    </location>
</feature>
<keyword evidence="4 7" id="KW-0879">Wnt signaling pathway</keyword>
<feature type="region of interest" description="Disordered" evidence="8">
    <location>
        <begin position="508"/>
        <end position="529"/>
    </location>
</feature>
<evidence type="ECO:0000259" key="10">
    <source>
        <dbReference type="PROSITE" id="PS50841"/>
    </source>
</evidence>
<evidence type="ECO:0000256" key="7">
    <source>
        <dbReference type="PROSITE-ProRule" id="PRU00069"/>
    </source>
</evidence>
<dbReference type="AlphaFoldDB" id="A0A2J7RIT3"/>
<feature type="region of interest" description="Disordered" evidence="8">
    <location>
        <begin position="547"/>
        <end position="572"/>
    </location>
</feature>
<evidence type="ECO:0000256" key="2">
    <source>
        <dbReference type="ARBA" id="ARBA00022490"/>
    </source>
</evidence>
<feature type="compositionally biased region" description="Low complexity" evidence="8">
    <location>
        <begin position="657"/>
        <end position="671"/>
    </location>
</feature>
<feature type="compositionally biased region" description="Polar residues" evidence="8">
    <location>
        <begin position="555"/>
        <end position="568"/>
    </location>
</feature>
<dbReference type="Gene3D" id="1.10.167.10">
    <property type="entry name" value="Regulator of G-protein Signalling 4, domain 2"/>
    <property type="match status" value="1"/>
</dbReference>
<dbReference type="GO" id="GO:0016055">
    <property type="term" value="P:Wnt signaling pathway"/>
    <property type="evidence" value="ECO:0007669"/>
    <property type="project" value="UniProtKB-KW"/>
</dbReference>
<feature type="compositionally biased region" description="Polar residues" evidence="8">
    <location>
        <begin position="343"/>
        <end position="369"/>
    </location>
</feature>
<gene>
    <name evidence="11" type="ORF">B7P43_G00679</name>
</gene>
<evidence type="ECO:0000313" key="11">
    <source>
        <dbReference type="EMBL" id="PNF40748.1"/>
    </source>
</evidence>
<dbReference type="InterPro" id="IPR043581">
    <property type="entry name" value="Axin-like"/>
</dbReference>
<dbReference type="SMART" id="SM00315">
    <property type="entry name" value="RGS"/>
    <property type="match status" value="1"/>
</dbReference>
<dbReference type="GO" id="GO:0032436">
    <property type="term" value="P:positive regulation of proteasomal ubiquitin-dependent protein catabolic process"/>
    <property type="evidence" value="ECO:0007669"/>
    <property type="project" value="TreeGrafter"/>
</dbReference>
<dbReference type="GO" id="GO:0060090">
    <property type="term" value="F:molecular adaptor activity"/>
    <property type="evidence" value="ECO:0007669"/>
    <property type="project" value="TreeGrafter"/>
</dbReference>
<organism evidence="11 12">
    <name type="scientific">Cryptotermes secundus</name>
    <dbReference type="NCBI Taxonomy" id="105785"/>
    <lineage>
        <taxon>Eukaryota</taxon>
        <taxon>Metazoa</taxon>
        <taxon>Ecdysozoa</taxon>
        <taxon>Arthropoda</taxon>
        <taxon>Hexapoda</taxon>
        <taxon>Insecta</taxon>
        <taxon>Pterygota</taxon>
        <taxon>Neoptera</taxon>
        <taxon>Polyneoptera</taxon>
        <taxon>Dictyoptera</taxon>
        <taxon>Blattodea</taxon>
        <taxon>Blattoidea</taxon>
        <taxon>Termitoidae</taxon>
        <taxon>Kalotermitidae</taxon>
        <taxon>Cryptotermitinae</taxon>
        <taxon>Cryptotermes</taxon>
    </lineage>
</organism>
<keyword evidence="5" id="KW-0013">ADP-ribosylation</keyword>
<dbReference type="Pfam" id="PF08833">
    <property type="entry name" value="Axin_b-cat_bind"/>
    <property type="match status" value="1"/>
</dbReference>
<evidence type="ECO:0000256" key="1">
    <source>
        <dbReference type="ARBA" id="ARBA00004496"/>
    </source>
</evidence>
<name>A0A2J7RIT3_9NEOP</name>
<dbReference type="InterPro" id="IPR014936">
    <property type="entry name" value="Axin_b-cat-bd"/>
</dbReference>
<dbReference type="STRING" id="105785.A0A2J7RIT3"/>
<dbReference type="GO" id="GO:0048468">
    <property type="term" value="P:cell development"/>
    <property type="evidence" value="ECO:0007669"/>
    <property type="project" value="TreeGrafter"/>
</dbReference>
<dbReference type="PRINTS" id="PR01301">
    <property type="entry name" value="RGSPROTEIN"/>
</dbReference>
<feature type="region of interest" description="Disordered" evidence="8">
    <location>
        <begin position="234"/>
        <end position="260"/>
    </location>
</feature>
<dbReference type="Proteomes" id="UP000235965">
    <property type="component" value="Unassembled WGS sequence"/>
</dbReference>
<dbReference type="PROSITE" id="PS50841">
    <property type="entry name" value="DIX"/>
    <property type="match status" value="1"/>
</dbReference>
<keyword evidence="2" id="KW-0963">Cytoplasm</keyword>
<dbReference type="EMBL" id="NEVH01003493">
    <property type="protein sequence ID" value="PNF40748.1"/>
    <property type="molecule type" value="Genomic_DNA"/>
</dbReference>
<dbReference type="InterPro" id="IPR001158">
    <property type="entry name" value="DIX"/>
</dbReference>
<dbReference type="InterPro" id="IPR044926">
    <property type="entry name" value="RGS_subdomain_2"/>
</dbReference>
<evidence type="ECO:0000259" key="9">
    <source>
        <dbReference type="PROSITE" id="PS50132"/>
    </source>
</evidence>
<feature type="region of interest" description="Disordered" evidence="8">
    <location>
        <begin position="343"/>
        <end position="394"/>
    </location>
</feature>
<dbReference type="GO" id="GO:0005634">
    <property type="term" value="C:nucleus"/>
    <property type="evidence" value="ECO:0007669"/>
    <property type="project" value="TreeGrafter"/>
</dbReference>
<feature type="compositionally biased region" description="Basic and acidic residues" evidence="8">
    <location>
        <begin position="634"/>
        <end position="656"/>
    </location>
</feature>
<comment type="caution">
    <text evidence="11">The sequence shown here is derived from an EMBL/GenBank/DDBJ whole genome shotgun (WGS) entry which is preliminary data.</text>
</comment>
<feature type="region of interest" description="Disordered" evidence="8">
    <location>
        <begin position="701"/>
        <end position="723"/>
    </location>
</feature>
<dbReference type="GO" id="GO:0005737">
    <property type="term" value="C:cytoplasm"/>
    <property type="evidence" value="ECO:0007669"/>
    <property type="project" value="UniProtKB-SubCell"/>
</dbReference>
<feature type="region of interest" description="Disordered" evidence="8">
    <location>
        <begin position="1"/>
        <end position="43"/>
    </location>
</feature>
<dbReference type="CDD" id="cd11582">
    <property type="entry name" value="Axin_TNKS_binding"/>
    <property type="match status" value="1"/>
</dbReference>
<keyword evidence="12" id="KW-1185">Reference proteome</keyword>
<comment type="subcellular location">
    <subcellularLocation>
        <location evidence="1">Cytoplasm</location>
    </subcellularLocation>
</comment>
<feature type="compositionally biased region" description="Low complexity" evidence="8">
    <location>
        <begin position="234"/>
        <end position="247"/>
    </location>
</feature>
<evidence type="ECO:0000256" key="8">
    <source>
        <dbReference type="SAM" id="MobiDB-lite"/>
    </source>
</evidence>
<dbReference type="InterPro" id="IPR032101">
    <property type="entry name" value="Axin_TNKS-bd"/>
</dbReference>
<evidence type="ECO:0000313" key="12">
    <source>
        <dbReference type="Proteomes" id="UP000235965"/>
    </source>
</evidence>
<dbReference type="PANTHER" id="PTHR46102">
    <property type="entry name" value="AXIN"/>
    <property type="match status" value="1"/>
</dbReference>
<dbReference type="InterPro" id="IPR038207">
    <property type="entry name" value="DIX_dom_sf"/>
</dbReference>
<accession>A0A2J7RIT3</accession>
<evidence type="ECO:0000256" key="4">
    <source>
        <dbReference type="ARBA" id="ARBA00022687"/>
    </source>
</evidence>
<dbReference type="GO" id="GO:0019901">
    <property type="term" value="F:protein kinase binding"/>
    <property type="evidence" value="ECO:0007669"/>
    <property type="project" value="TreeGrafter"/>
</dbReference>
<reference evidence="11 12" key="1">
    <citation type="submission" date="2017-12" db="EMBL/GenBank/DDBJ databases">
        <title>Hemimetabolous genomes reveal molecular basis of termite eusociality.</title>
        <authorList>
            <person name="Harrison M.C."/>
            <person name="Jongepier E."/>
            <person name="Robertson H.M."/>
            <person name="Arning N."/>
            <person name="Bitard-Feildel T."/>
            <person name="Chao H."/>
            <person name="Childers C.P."/>
            <person name="Dinh H."/>
            <person name="Doddapaneni H."/>
            <person name="Dugan S."/>
            <person name="Gowin J."/>
            <person name="Greiner C."/>
            <person name="Han Y."/>
            <person name="Hu H."/>
            <person name="Hughes D.S.T."/>
            <person name="Huylmans A.-K."/>
            <person name="Kemena C."/>
            <person name="Kremer L.P.M."/>
            <person name="Lee S.L."/>
            <person name="Lopez-Ezquerra A."/>
            <person name="Mallet L."/>
            <person name="Monroy-Kuhn J.M."/>
            <person name="Moser A."/>
            <person name="Murali S.C."/>
            <person name="Muzny D.M."/>
            <person name="Otani S."/>
            <person name="Piulachs M.-D."/>
            <person name="Poelchau M."/>
            <person name="Qu J."/>
            <person name="Schaub F."/>
            <person name="Wada-Katsumata A."/>
            <person name="Worley K.C."/>
            <person name="Xie Q."/>
            <person name="Ylla G."/>
            <person name="Poulsen M."/>
            <person name="Gibbs R.A."/>
            <person name="Schal C."/>
            <person name="Richards S."/>
            <person name="Belles X."/>
            <person name="Korb J."/>
            <person name="Bornberg-Bauer E."/>
        </authorList>
    </citation>
    <scope>NUCLEOTIDE SEQUENCE [LARGE SCALE GENOMIC DNA]</scope>
    <source>
        <tissue evidence="11">Whole body</tissue>
    </source>
</reference>
<feature type="compositionally biased region" description="Basic and acidic residues" evidence="8">
    <location>
        <begin position="1"/>
        <end position="11"/>
    </location>
</feature>
<dbReference type="GO" id="GO:0090090">
    <property type="term" value="P:negative regulation of canonical Wnt signaling pathway"/>
    <property type="evidence" value="ECO:0007669"/>
    <property type="project" value="InterPro"/>
</dbReference>
<dbReference type="GO" id="GO:0030877">
    <property type="term" value="C:beta-catenin destruction complex"/>
    <property type="evidence" value="ECO:0007669"/>
    <property type="project" value="TreeGrafter"/>
</dbReference>
<dbReference type="InParanoid" id="A0A2J7RIT3"/>
<dbReference type="FunCoup" id="A0A2J7RIT3">
    <property type="interactions" value="1103"/>
</dbReference>
<dbReference type="InterPro" id="IPR024066">
    <property type="entry name" value="RGS_subdom1/3"/>
</dbReference>
<protein>
    <submittedName>
        <fullName evidence="11">Axin-1</fullName>
    </submittedName>
</protein>
<proteinExistence type="predicted"/>
<dbReference type="OrthoDB" id="10007451at2759"/>
<dbReference type="SUPFAM" id="SSF54236">
    <property type="entry name" value="Ubiquitin-like"/>
    <property type="match status" value="1"/>
</dbReference>
<evidence type="ECO:0000256" key="6">
    <source>
        <dbReference type="ARBA" id="ARBA00022843"/>
    </source>
</evidence>